<feature type="compositionally biased region" description="Low complexity" evidence="1">
    <location>
        <begin position="581"/>
        <end position="595"/>
    </location>
</feature>
<name>A0A9P4I1W3_9PEZI</name>
<feature type="compositionally biased region" description="Low complexity" evidence="1">
    <location>
        <begin position="432"/>
        <end position="448"/>
    </location>
</feature>
<dbReference type="OrthoDB" id="2587563at2759"/>
<accession>A0A9P4I1W3</accession>
<feature type="region of interest" description="Disordered" evidence="1">
    <location>
        <begin position="313"/>
        <end position="595"/>
    </location>
</feature>
<dbReference type="InterPro" id="IPR036390">
    <property type="entry name" value="WH_DNA-bd_sf"/>
</dbReference>
<dbReference type="AlphaFoldDB" id="A0A9P4I1W3"/>
<feature type="compositionally biased region" description="Polar residues" evidence="1">
    <location>
        <begin position="139"/>
        <end position="151"/>
    </location>
</feature>
<keyword evidence="3" id="KW-1185">Reference proteome</keyword>
<dbReference type="Proteomes" id="UP000799772">
    <property type="component" value="Unassembled WGS sequence"/>
</dbReference>
<feature type="compositionally biased region" description="Polar residues" evidence="1">
    <location>
        <begin position="570"/>
        <end position="580"/>
    </location>
</feature>
<feature type="compositionally biased region" description="Polar residues" evidence="1">
    <location>
        <begin position="533"/>
        <end position="553"/>
    </location>
</feature>
<proteinExistence type="predicted"/>
<reference evidence="2" key="1">
    <citation type="journal article" date="2020" name="Stud. Mycol.">
        <title>101 Dothideomycetes genomes: a test case for predicting lifestyles and emergence of pathogens.</title>
        <authorList>
            <person name="Haridas S."/>
            <person name="Albert R."/>
            <person name="Binder M."/>
            <person name="Bloem J."/>
            <person name="Labutti K."/>
            <person name="Salamov A."/>
            <person name="Andreopoulos B."/>
            <person name="Baker S."/>
            <person name="Barry K."/>
            <person name="Bills G."/>
            <person name="Bluhm B."/>
            <person name="Cannon C."/>
            <person name="Castanera R."/>
            <person name="Culley D."/>
            <person name="Daum C."/>
            <person name="Ezra D."/>
            <person name="Gonzalez J."/>
            <person name="Henrissat B."/>
            <person name="Kuo A."/>
            <person name="Liang C."/>
            <person name="Lipzen A."/>
            <person name="Lutzoni F."/>
            <person name="Magnuson J."/>
            <person name="Mondo S."/>
            <person name="Nolan M."/>
            <person name="Ohm R."/>
            <person name="Pangilinan J."/>
            <person name="Park H.-J."/>
            <person name="Ramirez L."/>
            <person name="Alfaro M."/>
            <person name="Sun H."/>
            <person name="Tritt A."/>
            <person name="Yoshinaga Y."/>
            <person name="Zwiers L.-H."/>
            <person name="Turgeon B."/>
            <person name="Goodwin S."/>
            <person name="Spatafora J."/>
            <person name="Crous P."/>
            <person name="Grigoriev I."/>
        </authorList>
    </citation>
    <scope>NUCLEOTIDE SEQUENCE</scope>
    <source>
        <strain evidence="2">CBS 133067</strain>
    </source>
</reference>
<feature type="region of interest" description="Disordered" evidence="1">
    <location>
        <begin position="139"/>
        <end position="159"/>
    </location>
</feature>
<evidence type="ECO:0000313" key="3">
    <source>
        <dbReference type="Proteomes" id="UP000799772"/>
    </source>
</evidence>
<sequence length="655" mass="72245">MAPLGIELSGAPDELIGTPEAKASAVQVMQIDLTKSVLDELLQCTRNGKPPHILFGRNPRLEYGDKTRILEHSSENFRHELYRYEEGEEQEWAFGGLINHSLQLQKLRESSANSDKALENLKSSLAHIQEQRDAEKTIIETTSQAPPSRNNKLPKSKGHLRTPSLLANLQKSSLPNSPSLSALSSPALAPAPTSIPESEAKAMFNALRAPIVHLLAVKPASLDSICKKTRGRLQDVTKVIEQTGKKVNSDSGSATLYELHDRSYKFLDVYKFRYSVEERETAVKNAVRAFDRMRVSREDNLWQMLLPQEERGKGKVLSRLGDLSQGPRNTPMMTAQKIDRKTGLLKKTEVKKERKSAKHDDEEDKAHKSEGGSKLASQEKKERKPREPSTKVPKSKEPRMGRKAERKAELEARPAKASKTNNAQRPAPPASKPKNPSPLSSSPPVNASDFEDSHPVHKRLQAAASPAKKRKADEASDLEDSHLAPKRLQQAAASPAKTAVSVSPAKKRKAEEGDTPNTSTPPIKARKLHPSTAPISKTAASTPNGITPTSTPRVNGHSHGAVKPAITNGMAATTTNGVPATSSSSQSPSPPLTLSWRQQLDLAQKFKRYYERYEKLWHQLADSPTPPSEQAREELMRMHERLGEMKREIAGGRVR</sequence>
<organism evidence="2 3">
    <name type="scientific">Rhizodiscina lignyota</name>
    <dbReference type="NCBI Taxonomy" id="1504668"/>
    <lineage>
        <taxon>Eukaryota</taxon>
        <taxon>Fungi</taxon>
        <taxon>Dikarya</taxon>
        <taxon>Ascomycota</taxon>
        <taxon>Pezizomycotina</taxon>
        <taxon>Dothideomycetes</taxon>
        <taxon>Pleosporomycetidae</taxon>
        <taxon>Aulographales</taxon>
        <taxon>Rhizodiscinaceae</taxon>
        <taxon>Rhizodiscina</taxon>
    </lineage>
</organism>
<evidence type="ECO:0000256" key="1">
    <source>
        <dbReference type="SAM" id="MobiDB-lite"/>
    </source>
</evidence>
<dbReference type="EMBL" id="ML978138">
    <property type="protein sequence ID" value="KAF2093455.1"/>
    <property type="molecule type" value="Genomic_DNA"/>
</dbReference>
<feature type="compositionally biased region" description="Basic and acidic residues" evidence="1">
    <location>
        <begin position="471"/>
        <end position="483"/>
    </location>
</feature>
<dbReference type="SUPFAM" id="SSF46785">
    <property type="entry name" value="Winged helix' DNA-binding domain"/>
    <property type="match status" value="1"/>
</dbReference>
<gene>
    <name evidence="2" type="ORF">NA57DRAFT_81382</name>
</gene>
<protein>
    <submittedName>
        <fullName evidence="2">Uncharacterized protein</fullName>
    </submittedName>
</protein>
<evidence type="ECO:0000313" key="2">
    <source>
        <dbReference type="EMBL" id="KAF2093455.1"/>
    </source>
</evidence>
<feature type="compositionally biased region" description="Basic and acidic residues" evidence="1">
    <location>
        <begin position="337"/>
        <end position="414"/>
    </location>
</feature>
<comment type="caution">
    <text evidence="2">The sequence shown here is derived from an EMBL/GenBank/DDBJ whole genome shotgun (WGS) entry which is preliminary data.</text>
</comment>